<dbReference type="EMBL" id="HACA01033042">
    <property type="protein sequence ID" value="CDW50403.1"/>
    <property type="molecule type" value="Transcribed_RNA"/>
</dbReference>
<feature type="region of interest" description="Disordered" evidence="1">
    <location>
        <begin position="110"/>
        <end position="218"/>
    </location>
</feature>
<organism evidence="2">
    <name type="scientific">Lepeophtheirus salmonis</name>
    <name type="common">Salmon louse</name>
    <name type="synonym">Caligus salmonis</name>
    <dbReference type="NCBI Taxonomy" id="72036"/>
    <lineage>
        <taxon>Eukaryota</taxon>
        <taxon>Metazoa</taxon>
        <taxon>Ecdysozoa</taxon>
        <taxon>Arthropoda</taxon>
        <taxon>Crustacea</taxon>
        <taxon>Multicrustacea</taxon>
        <taxon>Hexanauplia</taxon>
        <taxon>Copepoda</taxon>
        <taxon>Siphonostomatoida</taxon>
        <taxon>Caligidae</taxon>
        <taxon>Lepeophtheirus</taxon>
    </lineage>
</organism>
<sequence>MTSTVPKDPYKEKSSQASALNVVGGRKLEKQWENNLESLQSQIVDILGAVDKDRVDVSVGQTAIRNDQAVVLAWNKNQTLKKGFKLQDKVDDEDEGVLLYLAIRYKRNPKASNEEQRSNSISTTMSSPDTAISNENRDHDGSPRLKELTHDENNNSGANSGDNNSTPNSVHNDSHISSVSSVDFESSSNSSSLTLNTSTLPKAAIIPKISLSEDNSGS</sequence>
<accession>A0A0K2VIX3</accession>
<evidence type="ECO:0000313" key="2">
    <source>
        <dbReference type="EMBL" id="CDW50403.1"/>
    </source>
</evidence>
<feature type="compositionally biased region" description="Low complexity" evidence="1">
    <location>
        <begin position="154"/>
        <end position="200"/>
    </location>
</feature>
<feature type="compositionally biased region" description="Polar residues" evidence="1">
    <location>
        <begin position="118"/>
        <end position="134"/>
    </location>
</feature>
<proteinExistence type="predicted"/>
<protein>
    <submittedName>
        <fullName evidence="2">Uncharacterized protein</fullName>
    </submittedName>
</protein>
<feature type="compositionally biased region" description="Basic and acidic residues" evidence="1">
    <location>
        <begin position="135"/>
        <end position="153"/>
    </location>
</feature>
<dbReference type="AlphaFoldDB" id="A0A0K2VIX3"/>
<reference evidence="2" key="1">
    <citation type="submission" date="2014-05" db="EMBL/GenBank/DDBJ databases">
        <authorList>
            <person name="Chronopoulou M."/>
        </authorList>
    </citation>
    <scope>NUCLEOTIDE SEQUENCE</scope>
    <source>
        <tissue evidence="2">Whole organism</tissue>
    </source>
</reference>
<feature type="non-terminal residue" evidence="2">
    <location>
        <position position="218"/>
    </location>
</feature>
<evidence type="ECO:0000256" key="1">
    <source>
        <dbReference type="SAM" id="MobiDB-lite"/>
    </source>
</evidence>
<name>A0A0K2VIX3_LEPSM</name>